<dbReference type="Proteomes" id="UP001293593">
    <property type="component" value="Unassembled WGS sequence"/>
</dbReference>
<keyword evidence="4" id="KW-0804">Transcription</keyword>
<accession>A0AAE1JU03</accession>
<feature type="compositionally biased region" description="Acidic residues" evidence="6">
    <location>
        <begin position="25"/>
        <end position="39"/>
    </location>
</feature>
<dbReference type="GO" id="GO:0003700">
    <property type="term" value="F:DNA-binding transcription factor activity"/>
    <property type="evidence" value="ECO:0007669"/>
    <property type="project" value="InterPro"/>
</dbReference>
<evidence type="ECO:0000256" key="3">
    <source>
        <dbReference type="ARBA" id="ARBA00023125"/>
    </source>
</evidence>
<feature type="compositionally biased region" description="Polar residues" evidence="6">
    <location>
        <begin position="43"/>
        <end position="59"/>
    </location>
</feature>
<keyword evidence="5" id="KW-0539">Nucleus</keyword>
<feature type="region of interest" description="Disordered" evidence="6">
    <location>
        <begin position="1"/>
        <end position="87"/>
    </location>
</feature>
<dbReference type="InterPro" id="IPR036576">
    <property type="entry name" value="WRKY_dom_sf"/>
</dbReference>
<feature type="domain" description="WRKY" evidence="7">
    <location>
        <begin position="99"/>
        <end position="164"/>
    </location>
</feature>
<evidence type="ECO:0000313" key="8">
    <source>
        <dbReference type="EMBL" id="KAK4277317.1"/>
    </source>
</evidence>
<comment type="subcellular location">
    <subcellularLocation>
        <location evidence="1">Nucleus</location>
    </subcellularLocation>
</comment>
<organism evidence="8 9">
    <name type="scientific">Acacia crassicarpa</name>
    <name type="common">northern wattle</name>
    <dbReference type="NCBI Taxonomy" id="499986"/>
    <lineage>
        <taxon>Eukaryota</taxon>
        <taxon>Viridiplantae</taxon>
        <taxon>Streptophyta</taxon>
        <taxon>Embryophyta</taxon>
        <taxon>Tracheophyta</taxon>
        <taxon>Spermatophyta</taxon>
        <taxon>Magnoliopsida</taxon>
        <taxon>eudicotyledons</taxon>
        <taxon>Gunneridae</taxon>
        <taxon>Pentapetalae</taxon>
        <taxon>rosids</taxon>
        <taxon>fabids</taxon>
        <taxon>Fabales</taxon>
        <taxon>Fabaceae</taxon>
        <taxon>Caesalpinioideae</taxon>
        <taxon>mimosoid clade</taxon>
        <taxon>Acacieae</taxon>
        <taxon>Acacia</taxon>
    </lineage>
</organism>
<evidence type="ECO:0000259" key="7">
    <source>
        <dbReference type="PROSITE" id="PS50811"/>
    </source>
</evidence>
<dbReference type="SMART" id="SM00774">
    <property type="entry name" value="WRKY"/>
    <property type="match status" value="1"/>
</dbReference>
<comment type="caution">
    <text evidence="8">The sequence shown here is derived from an EMBL/GenBank/DDBJ whole genome shotgun (WGS) entry which is preliminary data.</text>
</comment>
<evidence type="ECO:0000256" key="1">
    <source>
        <dbReference type="ARBA" id="ARBA00004123"/>
    </source>
</evidence>
<proteinExistence type="predicted"/>
<dbReference type="GO" id="GO:0043565">
    <property type="term" value="F:sequence-specific DNA binding"/>
    <property type="evidence" value="ECO:0007669"/>
    <property type="project" value="InterPro"/>
</dbReference>
<keyword evidence="3" id="KW-0238">DNA-binding</keyword>
<feature type="compositionally biased region" description="Pro residues" evidence="6">
    <location>
        <begin position="1"/>
        <end position="12"/>
    </location>
</feature>
<dbReference type="FunFam" id="2.20.25.80:FF:000003">
    <property type="entry name" value="WRKY transcription factor 57"/>
    <property type="match status" value="1"/>
</dbReference>
<dbReference type="EMBL" id="JAWXYG010000003">
    <property type="protein sequence ID" value="KAK4277317.1"/>
    <property type="molecule type" value="Genomic_DNA"/>
</dbReference>
<dbReference type="InterPro" id="IPR044810">
    <property type="entry name" value="WRKY_plant"/>
</dbReference>
<dbReference type="SUPFAM" id="SSF118290">
    <property type="entry name" value="WRKY DNA-binding domain"/>
    <property type="match status" value="1"/>
</dbReference>
<evidence type="ECO:0000256" key="2">
    <source>
        <dbReference type="ARBA" id="ARBA00023015"/>
    </source>
</evidence>
<reference evidence="8" key="1">
    <citation type="submission" date="2023-10" db="EMBL/GenBank/DDBJ databases">
        <title>Chromosome-level genome of the transformable northern wattle, Acacia crassicarpa.</title>
        <authorList>
            <person name="Massaro I."/>
            <person name="Sinha N.R."/>
            <person name="Poethig S."/>
            <person name="Leichty A.R."/>
        </authorList>
    </citation>
    <scope>NUCLEOTIDE SEQUENCE</scope>
    <source>
        <strain evidence="8">Acra3RX</strain>
        <tissue evidence="8">Leaf</tissue>
    </source>
</reference>
<sequence>MADSNPPKPPDSPESDFTNQNPFDEFSEFFIFEDDDEEPDHSMMSSEQVPNQQVSQSIEVSGFGGSTSNPFEGGSSSSRDISGSGERDVKDRFAFKTKSEVEILEDGYKWRKYGKKMVKNSPNPRNYYKCSVEGCPVKKRVERDKDDPSFVITTYEGVHTHPSVS</sequence>
<dbReference type="PANTHER" id="PTHR31221">
    <property type="entry name" value="WRKY TRANSCRIPTION FACTOR PROTEIN 1-RELATED"/>
    <property type="match status" value="1"/>
</dbReference>
<dbReference type="PROSITE" id="PS50811">
    <property type="entry name" value="WRKY"/>
    <property type="match status" value="1"/>
</dbReference>
<gene>
    <name evidence="8" type="ORF">QN277_015332</name>
</gene>
<dbReference type="InterPro" id="IPR003657">
    <property type="entry name" value="WRKY_dom"/>
</dbReference>
<name>A0AAE1JU03_9FABA</name>
<evidence type="ECO:0000256" key="5">
    <source>
        <dbReference type="ARBA" id="ARBA00023242"/>
    </source>
</evidence>
<protein>
    <recommendedName>
        <fullName evidence="7">WRKY domain-containing protein</fullName>
    </recommendedName>
</protein>
<dbReference type="Pfam" id="PF03106">
    <property type="entry name" value="WRKY"/>
    <property type="match status" value="1"/>
</dbReference>
<evidence type="ECO:0000256" key="4">
    <source>
        <dbReference type="ARBA" id="ARBA00023163"/>
    </source>
</evidence>
<feature type="compositionally biased region" description="Low complexity" evidence="6">
    <location>
        <begin position="72"/>
        <end position="84"/>
    </location>
</feature>
<dbReference type="AlphaFoldDB" id="A0AAE1JU03"/>
<keyword evidence="2" id="KW-0805">Transcription regulation</keyword>
<evidence type="ECO:0000313" key="9">
    <source>
        <dbReference type="Proteomes" id="UP001293593"/>
    </source>
</evidence>
<dbReference type="GO" id="GO:0005634">
    <property type="term" value="C:nucleus"/>
    <property type="evidence" value="ECO:0007669"/>
    <property type="project" value="UniProtKB-SubCell"/>
</dbReference>
<evidence type="ECO:0000256" key="6">
    <source>
        <dbReference type="SAM" id="MobiDB-lite"/>
    </source>
</evidence>
<dbReference type="Gene3D" id="2.20.25.80">
    <property type="entry name" value="WRKY domain"/>
    <property type="match status" value="1"/>
</dbReference>
<dbReference type="PANTHER" id="PTHR31221:SF112">
    <property type="entry name" value="WRKY TRANSCRIPTION FACTOR 50-RELATED"/>
    <property type="match status" value="1"/>
</dbReference>
<keyword evidence="9" id="KW-1185">Reference proteome</keyword>